<feature type="domain" description="AB hydrolase-1" evidence="2">
    <location>
        <begin position="30"/>
        <end position="284"/>
    </location>
</feature>
<protein>
    <submittedName>
        <fullName evidence="3">Epoxide hydrolase</fullName>
    </submittedName>
</protein>
<proteinExistence type="predicted"/>
<dbReference type="RefSeq" id="WP_220807412.1">
    <property type="nucleotide sequence ID" value="NZ_BPMK01000004.1"/>
</dbReference>
<evidence type="ECO:0000313" key="3">
    <source>
        <dbReference type="EMBL" id="GIZ51248.1"/>
    </source>
</evidence>
<dbReference type="PRINTS" id="PR00412">
    <property type="entry name" value="EPOXHYDRLASE"/>
</dbReference>
<dbReference type="SUPFAM" id="SSF53474">
    <property type="entry name" value="alpha/beta-Hydrolases"/>
    <property type="match status" value="1"/>
</dbReference>
<dbReference type="PANTHER" id="PTHR43329">
    <property type="entry name" value="EPOXIDE HYDROLASE"/>
    <property type="match status" value="1"/>
</dbReference>
<dbReference type="EMBL" id="BPMK01000004">
    <property type="protein sequence ID" value="GIZ51248.1"/>
    <property type="molecule type" value="Genomic_DNA"/>
</dbReference>
<dbReference type="InterPro" id="IPR000639">
    <property type="entry name" value="Epox_hydrolase-like"/>
</dbReference>
<evidence type="ECO:0000259" key="2">
    <source>
        <dbReference type="Pfam" id="PF00561"/>
    </source>
</evidence>
<dbReference type="Gene3D" id="3.40.50.1820">
    <property type="entry name" value="alpha/beta hydrolase"/>
    <property type="match status" value="1"/>
</dbReference>
<dbReference type="Proteomes" id="UP000887222">
    <property type="component" value="Unassembled WGS sequence"/>
</dbReference>
<name>A0ABQ4Q235_9BURK</name>
<dbReference type="InterPro" id="IPR000073">
    <property type="entry name" value="AB_hydrolase_1"/>
</dbReference>
<evidence type="ECO:0000256" key="1">
    <source>
        <dbReference type="ARBA" id="ARBA00022801"/>
    </source>
</evidence>
<keyword evidence="1 3" id="KW-0378">Hydrolase</keyword>
<gene>
    <name evidence="3" type="ORF">NCCP691_12620</name>
</gene>
<comment type="caution">
    <text evidence="3">The sequence shown here is derived from an EMBL/GenBank/DDBJ whole genome shotgun (WGS) entry which is preliminary data.</text>
</comment>
<dbReference type="InterPro" id="IPR029058">
    <property type="entry name" value="AB_hydrolase_fold"/>
</dbReference>
<dbReference type="Pfam" id="PF00561">
    <property type="entry name" value="Abhydrolase_1"/>
    <property type="match status" value="1"/>
</dbReference>
<dbReference type="GO" id="GO:0016787">
    <property type="term" value="F:hydrolase activity"/>
    <property type="evidence" value="ECO:0007669"/>
    <property type="project" value="UniProtKB-KW"/>
</dbReference>
<sequence>MPAAIQEGQYAPLPNGTRLHYASAGEKGKPLLLFVHGFPEFWYEWEVQLAEFGGEYYAVAPDLRGFNLSDMPSDAAAYKPRHIVDDLRLLAEHLGYEKFVMVAHDWGGAIAWNFAIALPQLLHKLVIVNAPHPYLFMRALAGDPAQQKASAYMNWLRAEGSEAALAKDDFKMLESFLNGLGQSPTPWFTDEVRKRYHACWARGLTGGVNYYRASPLHPPTADHPGPLRLELKADDFRVRVPTRVIWGESDVALPKSLLDGLDEVVDDLRVTRIPEGSHWVIHEQPARVNDLIRGYLAD</sequence>
<reference evidence="3 4" key="1">
    <citation type="journal article" date="2022" name="Int. J. Syst. Evol. Microbiol.">
        <title>Noviherbaspirillum aridicola sp. nov., isolated from an arid soil in Pakistan.</title>
        <authorList>
            <person name="Khan I.U."/>
            <person name="Saqib M."/>
            <person name="Amin A."/>
            <person name="Hussain F."/>
            <person name="Li L."/>
            <person name="Liu Y.H."/>
            <person name="Fang B.Z."/>
            <person name="Ahmed I."/>
            <person name="Li W.J."/>
        </authorList>
    </citation>
    <scope>NUCLEOTIDE SEQUENCE [LARGE SCALE GENOMIC DNA]</scope>
    <source>
        <strain evidence="3 4">NCCP-691</strain>
    </source>
</reference>
<evidence type="ECO:0000313" key="4">
    <source>
        <dbReference type="Proteomes" id="UP000887222"/>
    </source>
</evidence>
<accession>A0ABQ4Q235</accession>
<dbReference type="PRINTS" id="PR00111">
    <property type="entry name" value="ABHYDROLASE"/>
</dbReference>
<keyword evidence="4" id="KW-1185">Reference proteome</keyword>
<organism evidence="3 4">
    <name type="scientific">Noviherbaspirillum aridicola</name>
    <dbReference type="NCBI Taxonomy" id="2849687"/>
    <lineage>
        <taxon>Bacteria</taxon>
        <taxon>Pseudomonadati</taxon>
        <taxon>Pseudomonadota</taxon>
        <taxon>Betaproteobacteria</taxon>
        <taxon>Burkholderiales</taxon>
        <taxon>Oxalobacteraceae</taxon>
        <taxon>Noviherbaspirillum</taxon>
    </lineage>
</organism>